<feature type="compositionally biased region" description="Low complexity" evidence="1">
    <location>
        <begin position="29"/>
        <end position="53"/>
    </location>
</feature>
<evidence type="ECO:0000313" key="3">
    <source>
        <dbReference type="EMBL" id="CAA9310365.1"/>
    </source>
</evidence>
<sequence>MALLSLLRASVAVGVALTAGCSQDPPTTPAAVSAPTTADAPADAPADAAGTAPAPRPPDRPASASPTAVVESGDGRLVVVPGTGPVSGPGQATPYVVEVEGGLGIDAAAFAREVDRVLTDPRSWGAAGRRAVRRVDGGAVAFRVALASPRTTDRLCAPLETNGYFSCASGDRAVLNLARWQTGARAYDGDLPAYRQYLVNHEVGHTLGRGHEQCPGAGEQAPVMQQQSKGLAGCAPNSWPYP</sequence>
<accession>A0A6J4KMW9</accession>
<feature type="region of interest" description="Disordered" evidence="1">
    <location>
        <begin position="210"/>
        <end position="242"/>
    </location>
</feature>
<name>A0A6J4KMW9_9ACTN</name>
<feature type="region of interest" description="Disordered" evidence="1">
    <location>
        <begin position="19"/>
        <end position="85"/>
    </location>
</feature>
<dbReference type="Pfam" id="PF11350">
    <property type="entry name" value="DUF3152"/>
    <property type="match status" value="1"/>
</dbReference>
<organism evidence="3">
    <name type="scientific">uncultured Frankineae bacterium</name>
    <dbReference type="NCBI Taxonomy" id="437475"/>
    <lineage>
        <taxon>Bacteria</taxon>
        <taxon>Bacillati</taxon>
        <taxon>Actinomycetota</taxon>
        <taxon>Actinomycetes</taxon>
        <taxon>Frankiales</taxon>
        <taxon>environmental samples</taxon>
    </lineage>
</organism>
<proteinExistence type="predicted"/>
<evidence type="ECO:0000256" key="1">
    <source>
        <dbReference type="SAM" id="MobiDB-lite"/>
    </source>
</evidence>
<dbReference type="InterPro" id="IPR022603">
    <property type="entry name" value="DUF3152"/>
</dbReference>
<gene>
    <name evidence="3" type="ORF">AVDCRST_MAG16-114</name>
</gene>
<evidence type="ECO:0000259" key="2">
    <source>
        <dbReference type="Pfam" id="PF11350"/>
    </source>
</evidence>
<feature type="domain" description="DUF3152" evidence="2">
    <location>
        <begin position="68"/>
        <end position="230"/>
    </location>
</feature>
<reference evidence="3" key="1">
    <citation type="submission" date="2020-02" db="EMBL/GenBank/DDBJ databases">
        <authorList>
            <person name="Meier V. D."/>
        </authorList>
    </citation>
    <scope>NUCLEOTIDE SEQUENCE</scope>
    <source>
        <strain evidence="3">AVDCRST_MAG16</strain>
    </source>
</reference>
<dbReference type="SUPFAM" id="SSF55486">
    <property type="entry name" value="Metalloproteases ('zincins'), catalytic domain"/>
    <property type="match status" value="1"/>
</dbReference>
<dbReference type="EMBL" id="CADCUE010000009">
    <property type="protein sequence ID" value="CAA9310365.1"/>
    <property type="molecule type" value="Genomic_DNA"/>
</dbReference>
<protein>
    <recommendedName>
        <fullName evidence="2">DUF3152 domain-containing protein</fullName>
    </recommendedName>
</protein>
<dbReference type="AlphaFoldDB" id="A0A6J4KMW9"/>